<sequence>MTSTWADHDVVGRLRVLPATDHLHLLADPVAAALRALPPEVAARCGVAEIDPDLADTAELCASMDVPLSASANCVVVSGRRSGETRYAACVVLATTRADVNGVAKRRLDVRKASFAPRDEAIGLTGMEYGGITPLGLPAGWPVLLDQAVAAAPWLVVGSGLRRSKLVVPGEFLAGLAGAEVLSGLGVPVG</sequence>
<comment type="caution">
    <text evidence="2">The sequence shown here is derived from an EMBL/GenBank/DDBJ whole genome shotgun (WGS) entry which is preliminary data.</text>
</comment>
<dbReference type="RefSeq" id="WP_253670340.1">
    <property type="nucleotide sequence ID" value="NZ_JAMTCP010000016.1"/>
</dbReference>
<dbReference type="PANTHER" id="PTHR30411:SF1">
    <property type="entry name" value="CYTOPLASMIC PROTEIN"/>
    <property type="match status" value="1"/>
</dbReference>
<dbReference type="PANTHER" id="PTHR30411">
    <property type="entry name" value="CYTOPLASMIC PROTEIN"/>
    <property type="match status" value="1"/>
</dbReference>
<dbReference type="Proteomes" id="UP001205311">
    <property type="component" value="Unassembled WGS sequence"/>
</dbReference>
<accession>A0ABT1HVA1</accession>
<dbReference type="SUPFAM" id="SSF55826">
    <property type="entry name" value="YbaK/ProRS associated domain"/>
    <property type="match status" value="1"/>
</dbReference>
<keyword evidence="3" id="KW-1185">Reference proteome</keyword>
<dbReference type="InterPro" id="IPR036754">
    <property type="entry name" value="YbaK/aa-tRNA-synt-asso_dom_sf"/>
</dbReference>
<reference evidence="2 3" key="1">
    <citation type="submission" date="2022-06" db="EMBL/GenBank/DDBJ databases">
        <title>Genomic Encyclopedia of Archaeal and Bacterial Type Strains, Phase II (KMG-II): from individual species to whole genera.</title>
        <authorList>
            <person name="Goeker M."/>
        </authorList>
    </citation>
    <scope>NUCLEOTIDE SEQUENCE [LARGE SCALE GENOMIC DNA]</scope>
    <source>
        <strain evidence="2 3">DSM 40477</strain>
    </source>
</reference>
<dbReference type="CDD" id="cd04939">
    <property type="entry name" value="PA2301"/>
    <property type="match status" value="1"/>
</dbReference>
<feature type="domain" description="YbaK/aminoacyl-tRNA synthetase-associated" evidence="1">
    <location>
        <begin position="52"/>
        <end position="171"/>
    </location>
</feature>
<dbReference type="Pfam" id="PF04073">
    <property type="entry name" value="tRNA_edit"/>
    <property type="match status" value="1"/>
</dbReference>
<dbReference type="InterPro" id="IPR007214">
    <property type="entry name" value="YbaK/aa-tRNA-synth-assoc-dom"/>
</dbReference>
<protein>
    <submittedName>
        <fullName evidence="2">Cys-tRNA(Pro) deacylase, prolyl-tRNA editing enzyme YbaK/EbsC</fullName>
    </submittedName>
</protein>
<dbReference type="Gene3D" id="3.90.960.10">
    <property type="entry name" value="YbaK/aminoacyl-tRNA synthetase-associated domain"/>
    <property type="match status" value="1"/>
</dbReference>
<proteinExistence type="predicted"/>
<dbReference type="EMBL" id="JAMTCP010000016">
    <property type="protein sequence ID" value="MCP2259455.1"/>
    <property type="molecule type" value="Genomic_DNA"/>
</dbReference>
<name>A0ABT1HVA1_STRSD</name>
<organism evidence="2 3">
    <name type="scientific">Streptoalloteichus tenebrarius (strain ATCC 17920 / DSM 40477 / JCM 4838 / CBS 697.72 / NBRC 16177 / NCIMB 11028 / NRRL B-12390 / A12253. 1 / ISP 5477)</name>
    <name type="common">Streptomyces tenebrarius</name>
    <dbReference type="NCBI Taxonomy" id="1933"/>
    <lineage>
        <taxon>Bacteria</taxon>
        <taxon>Bacillati</taxon>
        <taxon>Actinomycetota</taxon>
        <taxon>Actinomycetes</taxon>
        <taxon>Pseudonocardiales</taxon>
        <taxon>Pseudonocardiaceae</taxon>
        <taxon>Streptoalloteichus</taxon>
    </lineage>
</organism>
<evidence type="ECO:0000313" key="2">
    <source>
        <dbReference type="EMBL" id="MCP2259455.1"/>
    </source>
</evidence>
<evidence type="ECO:0000313" key="3">
    <source>
        <dbReference type="Proteomes" id="UP001205311"/>
    </source>
</evidence>
<evidence type="ECO:0000259" key="1">
    <source>
        <dbReference type="Pfam" id="PF04073"/>
    </source>
</evidence>
<gene>
    <name evidence="2" type="ORF">LX15_003156</name>
</gene>